<proteinExistence type="predicted"/>
<dbReference type="OrthoDB" id="4010762at2"/>
<evidence type="ECO:0000313" key="2">
    <source>
        <dbReference type="EMBL" id="QTZ90699.1"/>
    </source>
</evidence>
<reference evidence="2" key="2">
    <citation type="submission" date="2021-04" db="EMBL/GenBank/DDBJ databases">
        <authorList>
            <person name="Wen M.-L."/>
            <person name="Han X.-L."/>
            <person name="Xiong J."/>
        </authorList>
    </citation>
    <scope>NUCLEOTIDE SEQUENCE</scope>
    <source>
        <strain evidence="2">AGR0001</strain>
    </source>
</reference>
<feature type="transmembrane region" description="Helical" evidence="1">
    <location>
        <begin position="26"/>
        <end position="46"/>
    </location>
</feature>
<dbReference type="Gene3D" id="2.130.10.10">
    <property type="entry name" value="YVTN repeat-like/Quinoprotein amine dehydrogenase"/>
    <property type="match status" value="1"/>
</dbReference>
<sequence length="407" mass="43687">MNGPLRSASGADPGQQVGKRALSRPAIIAVLALAATVGILLALVVFPAESGTGAGGAGHLGKTPAQFIAPHPTPLRTVVAGQPVTRVAAGLHSLAYGTNTGGVYLESGRTGLRRIAVLTRPVEVLSFDSTGRWLAAADTDMQLAVADTRHPQAPVLRQRLQVASRYYSGLPPRMLAIDTTGSHVAVQTDMIAVYSLRDHRPPHWLDFSNPCDSPDDLAFVKGDLIAATQGCVNVWNSSTLRLYRRAYPPTTGKARIGHGRVLYGTFSHVFLLNYRATDPLPHPPVPGPENPKPVLGRVIADKTISSRRSPVQPLADDGRIAAAEQDFRLTFWDTASHRILGHTPLPVSPSCAADKKQATAQFYSSLSPDHKTLTVTAVCGPARTGLAPEEEQRRTTYHHWEFAYPTP</sequence>
<dbReference type="KEGG" id="sauh:SU9_003820"/>
<dbReference type="AlphaFoldDB" id="A0A8B1N238"/>
<keyword evidence="1" id="KW-1133">Transmembrane helix</keyword>
<gene>
    <name evidence="2" type="ORF">SU9_003820</name>
</gene>
<protein>
    <submittedName>
        <fullName evidence="2">Uncharacterized protein</fullName>
    </submittedName>
</protein>
<accession>A0A8B1N238</accession>
<keyword evidence="1" id="KW-0812">Transmembrane</keyword>
<name>A0A8B1N238_9ACTN</name>
<evidence type="ECO:0000256" key="1">
    <source>
        <dbReference type="SAM" id="Phobius"/>
    </source>
</evidence>
<keyword evidence="1" id="KW-0472">Membrane</keyword>
<dbReference type="RefSeq" id="WP_144044267.1">
    <property type="nucleotide sequence ID" value="NZ_CP072931.1"/>
</dbReference>
<evidence type="ECO:0000313" key="3">
    <source>
        <dbReference type="Proteomes" id="UP000009036"/>
    </source>
</evidence>
<dbReference type="InterPro" id="IPR011047">
    <property type="entry name" value="Quinoprotein_ADH-like_sf"/>
</dbReference>
<reference evidence="2" key="1">
    <citation type="journal article" date="2012" name="J. Bacteriol.">
        <title>Genome Sequence of Streptomyces auratus Strain AGR0001, a Phoslactomycin-Producing Actinomycete.</title>
        <authorList>
            <person name="Han X."/>
            <person name="Li M."/>
            <person name="Ding Z."/>
            <person name="Zhao J."/>
            <person name="Ji K."/>
            <person name="Wen M."/>
            <person name="Lu T."/>
        </authorList>
    </citation>
    <scope>NUCLEOTIDE SEQUENCE</scope>
    <source>
        <strain evidence="2">AGR0001</strain>
    </source>
</reference>
<dbReference type="InterPro" id="IPR015943">
    <property type="entry name" value="WD40/YVTN_repeat-like_dom_sf"/>
</dbReference>
<keyword evidence="3" id="KW-1185">Reference proteome</keyword>
<organism evidence="2 3">
    <name type="scientific">Streptomyces auratus AGR0001</name>
    <dbReference type="NCBI Taxonomy" id="1160718"/>
    <lineage>
        <taxon>Bacteria</taxon>
        <taxon>Bacillati</taxon>
        <taxon>Actinomycetota</taxon>
        <taxon>Actinomycetes</taxon>
        <taxon>Kitasatosporales</taxon>
        <taxon>Streptomycetaceae</taxon>
        <taxon>Streptomyces</taxon>
    </lineage>
</organism>
<dbReference type="EMBL" id="CP072931">
    <property type="protein sequence ID" value="QTZ90699.1"/>
    <property type="molecule type" value="Genomic_DNA"/>
</dbReference>
<dbReference type="Proteomes" id="UP000009036">
    <property type="component" value="Chromosome"/>
</dbReference>
<dbReference type="SUPFAM" id="SSF50998">
    <property type="entry name" value="Quinoprotein alcohol dehydrogenase-like"/>
    <property type="match status" value="1"/>
</dbReference>